<name>A0A382LWJ5_9ZZZZ</name>
<protein>
    <submittedName>
        <fullName evidence="2">Uncharacterized protein</fullName>
    </submittedName>
</protein>
<dbReference type="AlphaFoldDB" id="A0A382LWJ5"/>
<feature type="non-terminal residue" evidence="2">
    <location>
        <position position="40"/>
    </location>
</feature>
<keyword evidence="1" id="KW-1133">Transmembrane helix</keyword>
<keyword evidence="1" id="KW-0812">Transmembrane</keyword>
<sequence>VGWGVMWFFIISNIAGSILGNAADSWFADTKLGIWTYKKV</sequence>
<evidence type="ECO:0000313" key="2">
    <source>
        <dbReference type="EMBL" id="SVC41124.1"/>
    </source>
</evidence>
<gene>
    <name evidence="2" type="ORF">METZ01_LOCUS293978</name>
</gene>
<feature type="non-terminal residue" evidence="2">
    <location>
        <position position="1"/>
    </location>
</feature>
<accession>A0A382LWJ5</accession>
<keyword evidence="1" id="KW-0472">Membrane</keyword>
<dbReference type="EMBL" id="UINC01089768">
    <property type="protein sequence ID" value="SVC41124.1"/>
    <property type="molecule type" value="Genomic_DNA"/>
</dbReference>
<reference evidence="2" key="1">
    <citation type="submission" date="2018-05" db="EMBL/GenBank/DDBJ databases">
        <authorList>
            <person name="Lanie J.A."/>
            <person name="Ng W.-L."/>
            <person name="Kazmierczak K.M."/>
            <person name="Andrzejewski T.M."/>
            <person name="Davidsen T.M."/>
            <person name="Wayne K.J."/>
            <person name="Tettelin H."/>
            <person name="Glass J.I."/>
            <person name="Rusch D."/>
            <person name="Podicherti R."/>
            <person name="Tsui H.-C.T."/>
            <person name="Winkler M.E."/>
        </authorList>
    </citation>
    <scope>NUCLEOTIDE SEQUENCE</scope>
</reference>
<feature type="transmembrane region" description="Helical" evidence="1">
    <location>
        <begin position="6"/>
        <end position="28"/>
    </location>
</feature>
<evidence type="ECO:0000256" key="1">
    <source>
        <dbReference type="SAM" id="Phobius"/>
    </source>
</evidence>
<proteinExistence type="predicted"/>
<organism evidence="2">
    <name type="scientific">marine metagenome</name>
    <dbReference type="NCBI Taxonomy" id="408172"/>
    <lineage>
        <taxon>unclassified sequences</taxon>
        <taxon>metagenomes</taxon>
        <taxon>ecological metagenomes</taxon>
    </lineage>
</organism>